<dbReference type="SUPFAM" id="SSF55073">
    <property type="entry name" value="Nucleotide cyclase"/>
    <property type="match status" value="1"/>
</dbReference>
<dbReference type="InterPro" id="IPR000160">
    <property type="entry name" value="GGDEF_dom"/>
</dbReference>
<reference evidence="4" key="2">
    <citation type="submission" date="2021-08" db="EMBL/GenBank/DDBJ databases">
        <authorList>
            <person name="Tani A."/>
            <person name="Ola A."/>
            <person name="Ogura Y."/>
            <person name="Katsura K."/>
            <person name="Hayashi T."/>
        </authorList>
    </citation>
    <scope>NUCLEOTIDE SEQUENCE</scope>
    <source>
        <strain evidence="4">DSM 23632</strain>
    </source>
</reference>
<accession>A0ABQ4U321</accession>
<feature type="domain" description="GGDEF" evidence="3">
    <location>
        <begin position="1"/>
        <end position="85"/>
    </location>
</feature>
<comment type="caution">
    <text evidence="4">The sequence shown here is derived from an EMBL/GenBank/DDBJ whole genome shotgun (WGS) entry which is preliminary data.</text>
</comment>
<evidence type="ECO:0000259" key="3">
    <source>
        <dbReference type="PROSITE" id="PS50887"/>
    </source>
</evidence>
<dbReference type="Proteomes" id="UP001055057">
    <property type="component" value="Unassembled WGS sequence"/>
</dbReference>
<dbReference type="InterPro" id="IPR050469">
    <property type="entry name" value="Diguanylate_Cyclase"/>
</dbReference>
<dbReference type="PANTHER" id="PTHR45138">
    <property type="entry name" value="REGULATORY COMPONENTS OF SENSORY TRANSDUCTION SYSTEM"/>
    <property type="match status" value="1"/>
</dbReference>
<gene>
    <name evidence="4" type="ORF">MPOCJGCO_3972</name>
</gene>
<dbReference type="PANTHER" id="PTHR45138:SF9">
    <property type="entry name" value="DIGUANYLATE CYCLASE DGCM-RELATED"/>
    <property type="match status" value="1"/>
</dbReference>
<keyword evidence="5" id="KW-1185">Reference proteome</keyword>
<dbReference type="EMBL" id="BPRB01000251">
    <property type="protein sequence ID" value="GJE61846.1"/>
    <property type="molecule type" value="Genomic_DNA"/>
</dbReference>
<name>A0ABQ4U321_9HYPH</name>
<proteinExistence type="predicted"/>
<reference evidence="4" key="1">
    <citation type="journal article" date="2021" name="Front. Microbiol.">
        <title>Comprehensive Comparative Genomics and Phenotyping of Methylobacterium Species.</title>
        <authorList>
            <person name="Alessa O."/>
            <person name="Ogura Y."/>
            <person name="Fujitani Y."/>
            <person name="Takami H."/>
            <person name="Hayashi T."/>
            <person name="Sahin N."/>
            <person name="Tani A."/>
        </authorList>
    </citation>
    <scope>NUCLEOTIDE SEQUENCE</scope>
    <source>
        <strain evidence="4">DSM 23632</strain>
    </source>
</reference>
<evidence type="ECO:0000313" key="4">
    <source>
        <dbReference type="EMBL" id="GJE61846.1"/>
    </source>
</evidence>
<sequence length="108" mass="11512">MGGEEFCILVPHCGPAAARIHLDALRGLGAQTRYTLLPPEVPVTASFGVALTSADEPFEETLHRADMALYEAKAAGRDGYRFAPTRGRDAAAADPVRLRSVEGARSMT</sequence>
<dbReference type="InterPro" id="IPR029787">
    <property type="entry name" value="Nucleotide_cyclase"/>
</dbReference>
<evidence type="ECO:0000256" key="1">
    <source>
        <dbReference type="ARBA" id="ARBA00012528"/>
    </source>
</evidence>
<dbReference type="PROSITE" id="PS50887">
    <property type="entry name" value="GGDEF"/>
    <property type="match status" value="1"/>
</dbReference>
<comment type="catalytic activity">
    <reaction evidence="2">
        <text>2 GTP = 3',3'-c-di-GMP + 2 diphosphate</text>
        <dbReference type="Rhea" id="RHEA:24898"/>
        <dbReference type="ChEBI" id="CHEBI:33019"/>
        <dbReference type="ChEBI" id="CHEBI:37565"/>
        <dbReference type="ChEBI" id="CHEBI:58805"/>
        <dbReference type="EC" id="2.7.7.65"/>
    </reaction>
</comment>
<evidence type="ECO:0000313" key="5">
    <source>
        <dbReference type="Proteomes" id="UP001055057"/>
    </source>
</evidence>
<dbReference type="Pfam" id="PF00990">
    <property type="entry name" value="GGDEF"/>
    <property type="match status" value="1"/>
</dbReference>
<dbReference type="EC" id="2.7.7.65" evidence="1"/>
<organism evidence="4 5">
    <name type="scientific">Methylobacterium trifolii</name>
    <dbReference type="NCBI Taxonomy" id="1003092"/>
    <lineage>
        <taxon>Bacteria</taxon>
        <taxon>Pseudomonadati</taxon>
        <taxon>Pseudomonadota</taxon>
        <taxon>Alphaproteobacteria</taxon>
        <taxon>Hyphomicrobiales</taxon>
        <taxon>Methylobacteriaceae</taxon>
        <taxon>Methylobacterium</taxon>
    </lineage>
</organism>
<protein>
    <recommendedName>
        <fullName evidence="1">diguanylate cyclase</fullName>
        <ecNumber evidence="1">2.7.7.65</ecNumber>
    </recommendedName>
</protein>
<evidence type="ECO:0000256" key="2">
    <source>
        <dbReference type="ARBA" id="ARBA00034247"/>
    </source>
</evidence>
<dbReference type="Gene3D" id="3.30.70.270">
    <property type="match status" value="1"/>
</dbReference>
<dbReference type="InterPro" id="IPR043128">
    <property type="entry name" value="Rev_trsase/Diguanyl_cyclase"/>
</dbReference>